<protein>
    <submittedName>
        <fullName evidence="2">LCR-like protein</fullName>
    </submittedName>
</protein>
<sequence length="70" mass="7330">MATHINLLIFTFFAIAFIASGSGVDETLHCFYGICAGKTGPCTQFCTGKGYPRGGNCLLNTGLCCCIGEV</sequence>
<reference evidence="2 4" key="1">
    <citation type="journal article" date="2011" name="Nature">
        <title>The Medicago genome provides insight into the evolution of rhizobial symbioses.</title>
        <authorList>
            <person name="Young N.D."/>
            <person name="Debelle F."/>
            <person name="Oldroyd G.E."/>
            <person name="Geurts R."/>
            <person name="Cannon S.B."/>
            <person name="Udvardi M.K."/>
            <person name="Benedito V.A."/>
            <person name="Mayer K.F."/>
            <person name="Gouzy J."/>
            <person name="Schoof H."/>
            <person name="Van de Peer Y."/>
            <person name="Proost S."/>
            <person name="Cook D.R."/>
            <person name="Meyers B.C."/>
            <person name="Spannagl M."/>
            <person name="Cheung F."/>
            <person name="De Mita S."/>
            <person name="Krishnakumar V."/>
            <person name="Gundlach H."/>
            <person name="Zhou S."/>
            <person name="Mudge J."/>
            <person name="Bharti A.K."/>
            <person name="Murray J.D."/>
            <person name="Naoumkina M.A."/>
            <person name="Rosen B."/>
            <person name="Silverstein K.A."/>
            <person name="Tang H."/>
            <person name="Rombauts S."/>
            <person name="Zhao P.X."/>
            <person name="Zhou P."/>
            <person name="Barbe V."/>
            <person name="Bardou P."/>
            <person name="Bechner M."/>
            <person name="Bellec A."/>
            <person name="Berger A."/>
            <person name="Berges H."/>
            <person name="Bidwell S."/>
            <person name="Bisseling T."/>
            <person name="Choisne N."/>
            <person name="Couloux A."/>
            <person name="Denny R."/>
            <person name="Deshpande S."/>
            <person name="Dai X."/>
            <person name="Doyle J.J."/>
            <person name="Dudez A.M."/>
            <person name="Farmer A.D."/>
            <person name="Fouteau S."/>
            <person name="Franken C."/>
            <person name="Gibelin C."/>
            <person name="Gish J."/>
            <person name="Goldstein S."/>
            <person name="Gonzalez A.J."/>
            <person name="Green P.J."/>
            <person name="Hallab A."/>
            <person name="Hartog M."/>
            <person name="Hua A."/>
            <person name="Humphray S.J."/>
            <person name="Jeong D.H."/>
            <person name="Jing Y."/>
            <person name="Jocker A."/>
            <person name="Kenton S.M."/>
            <person name="Kim D.J."/>
            <person name="Klee K."/>
            <person name="Lai H."/>
            <person name="Lang C."/>
            <person name="Lin S."/>
            <person name="Macmil S.L."/>
            <person name="Magdelenat G."/>
            <person name="Matthews L."/>
            <person name="McCorrison J."/>
            <person name="Monaghan E.L."/>
            <person name="Mun J.H."/>
            <person name="Najar F.Z."/>
            <person name="Nicholson C."/>
            <person name="Noirot C."/>
            <person name="O'Bleness M."/>
            <person name="Paule C.R."/>
            <person name="Poulain J."/>
            <person name="Prion F."/>
            <person name="Qin B."/>
            <person name="Qu C."/>
            <person name="Retzel E.F."/>
            <person name="Riddle C."/>
            <person name="Sallet E."/>
            <person name="Samain S."/>
            <person name="Samson N."/>
            <person name="Sanders I."/>
            <person name="Saurat O."/>
            <person name="Scarpelli C."/>
            <person name="Schiex T."/>
            <person name="Segurens B."/>
            <person name="Severin A.J."/>
            <person name="Sherrier D.J."/>
            <person name="Shi R."/>
            <person name="Sims S."/>
            <person name="Singer S.R."/>
            <person name="Sinharoy S."/>
            <person name="Sterck L."/>
            <person name="Viollet A."/>
            <person name="Wang B.B."/>
            <person name="Wang K."/>
            <person name="Wang M."/>
            <person name="Wang X."/>
            <person name="Warfsmann J."/>
            <person name="Weissenbach J."/>
            <person name="White D.D."/>
            <person name="White J.D."/>
            <person name="Wiley G.B."/>
            <person name="Wincker P."/>
            <person name="Xing Y."/>
            <person name="Yang L."/>
            <person name="Yao Z."/>
            <person name="Ying F."/>
            <person name="Zhai J."/>
            <person name="Zhou L."/>
            <person name="Zuber A."/>
            <person name="Denarie J."/>
            <person name="Dixon R.A."/>
            <person name="May G.D."/>
            <person name="Schwartz D.C."/>
            <person name="Rogers J."/>
            <person name="Quetier F."/>
            <person name="Town C.D."/>
            <person name="Roe B.A."/>
        </authorList>
    </citation>
    <scope>NUCLEOTIDE SEQUENCE [LARGE SCALE GENOMIC DNA]</scope>
    <source>
        <strain evidence="2">A17</strain>
        <strain evidence="3 4">cv. Jemalong A17</strain>
    </source>
</reference>
<reference evidence="3" key="3">
    <citation type="submission" date="2015-04" db="UniProtKB">
        <authorList>
            <consortium name="EnsemblPlants"/>
        </authorList>
    </citation>
    <scope>IDENTIFICATION</scope>
    <source>
        <strain evidence="3">cv. Jemalong A17</strain>
    </source>
</reference>
<evidence type="ECO:0000313" key="3">
    <source>
        <dbReference type="EnsemblPlants" id="AES66132"/>
    </source>
</evidence>
<evidence type="ECO:0000256" key="1">
    <source>
        <dbReference type="SAM" id="SignalP"/>
    </source>
</evidence>
<proteinExistence type="predicted"/>
<feature type="signal peptide" evidence="1">
    <location>
        <begin position="1"/>
        <end position="21"/>
    </location>
</feature>
<name>G7IT39_MEDTR</name>
<dbReference type="AlphaFoldDB" id="G7IT39"/>
<accession>G7IT39</accession>
<evidence type="ECO:0000313" key="4">
    <source>
        <dbReference type="Proteomes" id="UP000002051"/>
    </source>
</evidence>
<dbReference type="Proteomes" id="UP000002051">
    <property type="component" value="Chromosome 2"/>
</dbReference>
<dbReference type="EnsemblPlants" id="AES66132">
    <property type="protein sequence ID" value="AES66132"/>
    <property type="gene ID" value="MTR_2g062870"/>
</dbReference>
<dbReference type="PaxDb" id="3880-AES66132"/>
<feature type="chain" id="PRO_5014572433" evidence="1">
    <location>
        <begin position="22"/>
        <end position="70"/>
    </location>
</feature>
<evidence type="ECO:0000313" key="2">
    <source>
        <dbReference type="EMBL" id="AES66132.1"/>
    </source>
</evidence>
<dbReference type="EMBL" id="CM001218">
    <property type="protein sequence ID" value="AES66132.1"/>
    <property type="molecule type" value="Genomic_DNA"/>
</dbReference>
<keyword evidence="4" id="KW-1185">Reference proteome</keyword>
<gene>
    <name evidence="2" type="ordered locus">MTR_2g062870</name>
</gene>
<reference evidence="2 4" key="2">
    <citation type="journal article" date="2014" name="BMC Genomics">
        <title>An improved genome release (version Mt4.0) for the model legume Medicago truncatula.</title>
        <authorList>
            <person name="Tang H."/>
            <person name="Krishnakumar V."/>
            <person name="Bidwell S."/>
            <person name="Rosen B."/>
            <person name="Chan A."/>
            <person name="Zhou S."/>
            <person name="Gentzbittel L."/>
            <person name="Childs K.L."/>
            <person name="Yandell M."/>
            <person name="Gundlach H."/>
            <person name="Mayer K.F."/>
            <person name="Schwartz D.C."/>
            <person name="Town C.D."/>
        </authorList>
    </citation>
    <scope>GENOME REANNOTATION</scope>
    <source>
        <strain evidence="3 4">cv. Jemalong A17</strain>
    </source>
</reference>
<organism evidence="2 4">
    <name type="scientific">Medicago truncatula</name>
    <name type="common">Barrel medic</name>
    <name type="synonym">Medicago tribuloides</name>
    <dbReference type="NCBI Taxonomy" id="3880"/>
    <lineage>
        <taxon>Eukaryota</taxon>
        <taxon>Viridiplantae</taxon>
        <taxon>Streptophyta</taxon>
        <taxon>Embryophyta</taxon>
        <taxon>Tracheophyta</taxon>
        <taxon>Spermatophyta</taxon>
        <taxon>Magnoliopsida</taxon>
        <taxon>eudicotyledons</taxon>
        <taxon>Gunneridae</taxon>
        <taxon>Pentapetalae</taxon>
        <taxon>rosids</taxon>
        <taxon>fabids</taxon>
        <taxon>Fabales</taxon>
        <taxon>Fabaceae</taxon>
        <taxon>Papilionoideae</taxon>
        <taxon>50 kb inversion clade</taxon>
        <taxon>NPAAA clade</taxon>
        <taxon>Hologalegina</taxon>
        <taxon>IRL clade</taxon>
        <taxon>Trifolieae</taxon>
        <taxon>Medicago</taxon>
    </lineage>
</organism>
<dbReference type="HOGENOM" id="CLU_190964_0_0_1"/>
<keyword evidence="1" id="KW-0732">Signal</keyword>